<dbReference type="SMART" id="SM00028">
    <property type="entry name" value="TPR"/>
    <property type="match status" value="3"/>
</dbReference>
<dbReference type="EMBL" id="DROP01000312">
    <property type="protein sequence ID" value="HHI89226.1"/>
    <property type="molecule type" value="Genomic_DNA"/>
</dbReference>
<feature type="non-terminal residue" evidence="5">
    <location>
        <position position="1"/>
    </location>
</feature>
<evidence type="ECO:0000256" key="3">
    <source>
        <dbReference type="PROSITE-ProRule" id="PRU00339"/>
    </source>
</evidence>
<dbReference type="AlphaFoldDB" id="A0A7V5NY72"/>
<dbReference type="PROSITE" id="PS50005">
    <property type="entry name" value="TPR"/>
    <property type="match status" value="2"/>
</dbReference>
<comment type="caution">
    <text evidence="5">The sequence shown here is derived from an EMBL/GenBank/DDBJ whole genome shotgun (WGS) entry which is preliminary data.</text>
</comment>
<evidence type="ECO:0000256" key="4">
    <source>
        <dbReference type="SAM" id="MobiDB-lite"/>
    </source>
</evidence>
<keyword evidence="2 3" id="KW-0802">TPR repeat</keyword>
<dbReference type="Pfam" id="PF13424">
    <property type="entry name" value="TPR_12"/>
    <property type="match status" value="1"/>
</dbReference>
<feature type="repeat" description="TPR" evidence="3">
    <location>
        <begin position="98"/>
        <end position="131"/>
    </location>
</feature>
<keyword evidence="1" id="KW-0677">Repeat</keyword>
<evidence type="ECO:0000256" key="2">
    <source>
        <dbReference type="ARBA" id="ARBA00022803"/>
    </source>
</evidence>
<dbReference type="InterPro" id="IPR013105">
    <property type="entry name" value="TPR_2"/>
</dbReference>
<feature type="repeat" description="TPR" evidence="3">
    <location>
        <begin position="161"/>
        <end position="194"/>
    </location>
</feature>
<evidence type="ECO:0000256" key="1">
    <source>
        <dbReference type="ARBA" id="ARBA00022737"/>
    </source>
</evidence>
<dbReference type="PANTHER" id="PTHR45641">
    <property type="entry name" value="TETRATRICOPEPTIDE REPEAT PROTEIN (AFU_ORTHOLOGUE AFUA_6G03870)"/>
    <property type="match status" value="1"/>
</dbReference>
<feature type="region of interest" description="Disordered" evidence="4">
    <location>
        <begin position="213"/>
        <end position="265"/>
    </location>
</feature>
<sequence>PQLAESAKTIYLSLAMNEKLDPALRTLAKTGLLLVDLDKMEPQKAEVKIRQALIRQSDDVRLWNALGHISDAQNKWMQSLDAYVQALTIAKKNGNNTAPAINNIGMSLLMQGRYKEAILKFEHAAEIDSDKQLYDNNKRLALILSGQLDKAVEGLSKTRQAQIYNDAGVLAVRLGKYEHAEHLYQKALEISPVWFALAEANLEDLRGLTDREAKVETDQEKLESRMPQKVDKDGKDSTINTDRDEDYPVPRLSPHLMAEKSPTPF</sequence>
<dbReference type="Pfam" id="PF07719">
    <property type="entry name" value="TPR_2"/>
    <property type="match status" value="1"/>
</dbReference>
<feature type="compositionally biased region" description="Basic and acidic residues" evidence="4">
    <location>
        <begin position="213"/>
        <end position="236"/>
    </location>
</feature>
<dbReference type="SUPFAM" id="SSF48452">
    <property type="entry name" value="TPR-like"/>
    <property type="match status" value="1"/>
</dbReference>
<evidence type="ECO:0000313" key="5">
    <source>
        <dbReference type="EMBL" id="HHI89226.1"/>
    </source>
</evidence>
<dbReference type="InterPro" id="IPR011990">
    <property type="entry name" value="TPR-like_helical_dom_sf"/>
</dbReference>
<name>A0A7V5NY72_9PROT</name>
<organism evidence="5">
    <name type="scientific">Hellea balneolensis</name>
    <dbReference type="NCBI Taxonomy" id="287478"/>
    <lineage>
        <taxon>Bacteria</taxon>
        <taxon>Pseudomonadati</taxon>
        <taxon>Pseudomonadota</taxon>
        <taxon>Alphaproteobacteria</taxon>
        <taxon>Maricaulales</taxon>
        <taxon>Robiginitomaculaceae</taxon>
        <taxon>Hellea</taxon>
    </lineage>
</organism>
<dbReference type="InterPro" id="IPR019734">
    <property type="entry name" value="TPR_rpt"/>
</dbReference>
<dbReference type="Gene3D" id="1.25.40.10">
    <property type="entry name" value="Tetratricopeptide repeat domain"/>
    <property type="match status" value="3"/>
</dbReference>
<dbReference type="PANTHER" id="PTHR45641:SF19">
    <property type="entry name" value="NEPHROCYSTIN-3"/>
    <property type="match status" value="1"/>
</dbReference>
<proteinExistence type="predicted"/>
<gene>
    <name evidence="5" type="ORF">ENK01_04655</name>
</gene>
<reference evidence="5" key="1">
    <citation type="journal article" date="2020" name="mSystems">
        <title>Genome- and Community-Level Interaction Insights into Carbon Utilization and Element Cycling Functions of Hydrothermarchaeota in Hydrothermal Sediment.</title>
        <authorList>
            <person name="Zhou Z."/>
            <person name="Liu Y."/>
            <person name="Xu W."/>
            <person name="Pan J."/>
            <person name="Luo Z.H."/>
            <person name="Li M."/>
        </authorList>
    </citation>
    <scope>NUCLEOTIDE SEQUENCE [LARGE SCALE GENOMIC DNA]</scope>
    <source>
        <strain evidence="5">HyVt-538</strain>
    </source>
</reference>
<dbReference type="Proteomes" id="UP000885806">
    <property type="component" value="Unassembled WGS sequence"/>
</dbReference>
<dbReference type="PROSITE" id="PS50293">
    <property type="entry name" value="TPR_REGION"/>
    <property type="match status" value="1"/>
</dbReference>
<accession>A0A7V5NY72</accession>
<protein>
    <submittedName>
        <fullName evidence="5">Tetratricopeptide repeat protein</fullName>
    </submittedName>
</protein>